<evidence type="ECO:0008006" key="5">
    <source>
        <dbReference type="Google" id="ProtNLM"/>
    </source>
</evidence>
<reference evidence="3" key="1">
    <citation type="submission" date="2020-10" db="EMBL/GenBank/DDBJ databases">
        <authorList>
            <person name="Gilroy R."/>
        </authorList>
    </citation>
    <scope>NUCLEOTIDE SEQUENCE</scope>
    <source>
        <strain evidence="3">15467</strain>
    </source>
</reference>
<feature type="transmembrane region" description="Helical" evidence="2">
    <location>
        <begin position="7"/>
        <end position="27"/>
    </location>
</feature>
<name>A0A9D9DM84_9BACT</name>
<evidence type="ECO:0000313" key="4">
    <source>
        <dbReference type="Proteomes" id="UP000823635"/>
    </source>
</evidence>
<reference evidence="3" key="2">
    <citation type="journal article" date="2021" name="PeerJ">
        <title>Extensive microbial diversity within the chicken gut microbiome revealed by metagenomics and culture.</title>
        <authorList>
            <person name="Gilroy R."/>
            <person name="Ravi A."/>
            <person name="Getino M."/>
            <person name="Pursley I."/>
            <person name="Horton D.L."/>
            <person name="Alikhan N.F."/>
            <person name="Baker D."/>
            <person name="Gharbi K."/>
            <person name="Hall N."/>
            <person name="Watson M."/>
            <person name="Adriaenssens E.M."/>
            <person name="Foster-Nyarko E."/>
            <person name="Jarju S."/>
            <person name="Secka A."/>
            <person name="Antonio M."/>
            <person name="Oren A."/>
            <person name="Chaudhuri R.R."/>
            <person name="La Ragione R."/>
            <person name="Hildebrand F."/>
            <person name="Pallen M.J."/>
        </authorList>
    </citation>
    <scope>NUCLEOTIDE SEQUENCE</scope>
    <source>
        <strain evidence="3">15467</strain>
    </source>
</reference>
<gene>
    <name evidence="3" type="ORF">IAC68_06990</name>
</gene>
<evidence type="ECO:0000313" key="3">
    <source>
        <dbReference type="EMBL" id="MBO8429657.1"/>
    </source>
</evidence>
<comment type="caution">
    <text evidence="3">The sequence shown here is derived from an EMBL/GenBank/DDBJ whole genome shotgun (WGS) entry which is preliminary data.</text>
</comment>
<keyword evidence="2" id="KW-0472">Membrane</keyword>
<keyword evidence="1" id="KW-0175">Coiled coil</keyword>
<dbReference type="EMBL" id="JADINB010000146">
    <property type="protein sequence ID" value="MBO8429657.1"/>
    <property type="molecule type" value="Genomic_DNA"/>
</dbReference>
<protein>
    <recommendedName>
        <fullName evidence="5">Chromosome segregation protein SMC</fullName>
    </recommendedName>
</protein>
<dbReference type="AlphaFoldDB" id="A0A9D9DM84"/>
<feature type="coiled-coil region" evidence="1">
    <location>
        <begin position="34"/>
        <end position="149"/>
    </location>
</feature>
<keyword evidence="2" id="KW-0812">Transmembrane</keyword>
<evidence type="ECO:0000256" key="1">
    <source>
        <dbReference type="SAM" id="Coils"/>
    </source>
</evidence>
<accession>A0A9D9DM84</accession>
<organism evidence="3 4">
    <name type="scientific">Candidatus Egerieousia excrementavium</name>
    <dbReference type="NCBI Taxonomy" id="2840778"/>
    <lineage>
        <taxon>Bacteria</taxon>
        <taxon>Pseudomonadati</taxon>
        <taxon>Bacteroidota</taxon>
        <taxon>Bacteroidia</taxon>
        <taxon>Bacteroidales</taxon>
        <taxon>Candidatus Egerieousia</taxon>
    </lineage>
</organism>
<proteinExistence type="predicted"/>
<sequence length="286" mass="32251">MDKKFKIIIGVLSAAVAVLAIVLIYVWSDRNSYINELTIDKENLTAEMLQLQQDYAQLSSTNDTLNNEILLEREKVAQLIERVQKTEATNKAMLRKYEKELGTLRSIMRNYIKQIDSLNTLNNTLRAEAAEAKQQARESNSRYENLKSTTEELGKQVELGSIVKGRGLVMTGVTESGKETDRSSRTSKLKACLNLVENSIAKKGPRTVYIRVKGPDGILMTADQQHLFTFEGEQMIYSASREVDYQGAEVEVCIYFDPGQKLTKGVYTVEAYTEEARLAATDMLLR</sequence>
<keyword evidence="2" id="KW-1133">Transmembrane helix</keyword>
<dbReference type="Proteomes" id="UP000823635">
    <property type="component" value="Unassembled WGS sequence"/>
</dbReference>
<evidence type="ECO:0000256" key="2">
    <source>
        <dbReference type="SAM" id="Phobius"/>
    </source>
</evidence>